<feature type="transmembrane region" description="Helical" evidence="1">
    <location>
        <begin position="6"/>
        <end position="26"/>
    </location>
</feature>
<dbReference type="Proteomes" id="UP000315003">
    <property type="component" value="Chromosome"/>
</dbReference>
<protein>
    <submittedName>
        <fullName evidence="2">Cytochrome oxidase maturation protein cbb3-type</fullName>
    </submittedName>
</protein>
<dbReference type="RefSeq" id="WP_145274136.1">
    <property type="nucleotide sequence ID" value="NZ_CP036272.1"/>
</dbReference>
<evidence type="ECO:0000313" key="3">
    <source>
        <dbReference type="Proteomes" id="UP000315003"/>
    </source>
</evidence>
<evidence type="ECO:0000256" key="1">
    <source>
        <dbReference type="SAM" id="Phobius"/>
    </source>
</evidence>
<proteinExistence type="predicted"/>
<dbReference type="OrthoDB" id="9802763at2"/>
<sequence>MSVLYIALPIAILLGAGGLIACLYCIKDGQYDDLDSPSVRMLIDDEPVQQAAESDADAHEAKL</sequence>
<dbReference type="Pfam" id="PF03597">
    <property type="entry name" value="FixS"/>
    <property type="match status" value="1"/>
</dbReference>
<name>A0A517SXS1_9BACT</name>
<dbReference type="PANTHER" id="PTHR41532:SF1">
    <property type="entry name" value="FIXS PROTEIN"/>
    <property type="match status" value="1"/>
</dbReference>
<dbReference type="PANTHER" id="PTHR41532">
    <property type="entry name" value="FIXS PROTEIN"/>
    <property type="match status" value="1"/>
</dbReference>
<keyword evidence="1" id="KW-1133">Transmembrane helix</keyword>
<keyword evidence="3" id="KW-1185">Reference proteome</keyword>
<accession>A0A517SXS1</accession>
<dbReference type="NCBIfam" id="TIGR00847">
    <property type="entry name" value="ccoS"/>
    <property type="match status" value="1"/>
</dbReference>
<dbReference type="InterPro" id="IPR004714">
    <property type="entry name" value="Cyt_oxidase_maturation_cbb3"/>
</dbReference>
<reference evidence="2 3" key="1">
    <citation type="submission" date="2019-02" db="EMBL/GenBank/DDBJ databases">
        <title>Deep-cultivation of Planctomycetes and their phenomic and genomic characterization uncovers novel biology.</title>
        <authorList>
            <person name="Wiegand S."/>
            <person name="Jogler M."/>
            <person name="Boedeker C."/>
            <person name="Pinto D."/>
            <person name="Vollmers J."/>
            <person name="Rivas-Marin E."/>
            <person name="Kohn T."/>
            <person name="Peeters S.H."/>
            <person name="Heuer A."/>
            <person name="Rast P."/>
            <person name="Oberbeckmann S."/>
            <person name="Bunk B."/>
            <person name="Jeske O."/>
            <person name="Meyerdierks A."/>
            <person name="Storesund J.E."/>
            <person name="Kallscheuer N."/>
            <person name="Luecker S."/>
            <person name="Lage O.M."/>
            <person name="Pohl T."/>
            <person name="Merkel B.J."/>
            <person name="Hornburger P."/>
            <person name="Mueller R.-W."/>
            <person name="Bruemmer F."/>
            <person name="Labrenz M."/>
            <person name="Spormann A.M."/>
            <person name="Op den Camp H."/>
            <person name="Overmann J."/>
            <person name="Amann R."/>
            <person name="Jetten M.S.M."/>
            <person name="Mascher T."/>
            <person name="Medema M.H."/>
            <person name="Devos D.P."/>
            <person name="Kaster A.-K."/>
            <person name="Ovreas L."/>
            <person name="Rohde M."/>
            <person name="Galperin M.Y."/>
            <person name="Jogler C."/>
        </authorList>
    </citation>
    <scope>NUCLEOTIDE SEQUENCE [LARGE SCALE GENOMIC DNA]</scope>
    <source>
        <strain evidence="2 3">SV_7m_r</strain>
    </source>
</reference>
<dbReference type="AlphaFoldDB" id="A0A517SXS1"/>
<organism evidence="2 3">
    <name type="scientific">Stieleria bergensis</name>
    <dbReference type="NCBI Taxonomy" id="2528025"/>
    <lineage>
        <taxon>Bacteria</taxon>
        <taxon>Pseudomonadati</taxon>
        <taxon>Planctomycetota</taxon>
        <taxon>Planctomycetia</taxon>
        <taxon>Pirellulales</taxon>
        <taxon>Pirellulaceae</taxon>
        <taxon>Stieleria</taxon>
    </lineage>
</organism>
<gene>
    <name evidence="2" type="ORF">SV7mr_33700</name>
</gene>
<dbReference type="EMBL" id="CP036272">
    <property type="protein sequence ID" value="QDT60843.1"/>
    <property type="molecule type" value="Genomic_DNA"/>
</dbReference>
<evidence type="ECO:0000313" key="2">
    <source>
        <dbReference type="EMBL" id="QDT60843.1"/>
    </source>
</evidence>
<keyword evidence="1" id="KW-0812">Transmembrane</keyword>
<keyword evidence="1" id="KW-0472">Membrane</keyword>